<gene>
    <name evidence="3" type="ORF">KFE25_011662</name>
    <name evidence="4" type="ORF">KFE25_011686</name>
</gene>
<protein>
    <submittedName>
        <fullName evidence="3">Uncharacterized protein</fullName>
    </submittedName>
</protein>
<evidence type="ECO:0000256" key="2">
    <source>
        <dbReference type="SAM" id="MobiDB-lite"/>
    </source>
</evidence>
<proteinExistence type="predicted"/>
<dbReference type="AlphaFoldDB" id="A0A8J5X4J7"/>
<keyword evidence="5" id="KW-1185">Reference proteome</keyword>
<evidence type="ECO:0000313" key="3">
    <source>
        <dbReference type="EMBL" id="KAG8458131.1"/>
    </source>
</evidence>
<name>A0A8J5X4J7_DIALT</name>
<reference evidence="3" key="1">
    <citation type="submission" date="2021-05" db="EMBL/GenBank/DDBJ databases">
        <title>The genome of the haptophyte Pavlova lutheri (Diacronema luteri, Pavlovales) - a model for lipid biosynthesis in eukaryotic algae.</title>
        <authorList>
            <person name="Hulatt C.J."/>
            <person name="Posewitz M.C."/>
        </authorList>
    </citation>
    <scope>NUCLEOTIDE SEQUENCE</scope>
    <source>
        <strain evidence="3">NIVA-4/92</strain>
    </source>
</reference>
<evidence type="ECO:0000256" key="1">
    <source>
        <dbReference type="SAM" id="Coils"/>
    </source>
</evidence>
<feature type="coiled-coil region" evidence="1">
    <location>
        <begin position="258"/>
        <end position="285"/>
    </location>
</feature>
<evidence type="ECO:0000313" key="4">
    <source>
        <dbReference type="EMBL" id="KAG8458155.1"/>
    </source>
</evidence>
<dbReference type="OrthoDB" id="10679628at2759"/>
<dbReference type="EMBL" id="JAGTXO010000056">
    <property type="protein sequence ID" value="KAG8458131.1"/>
    <property type="molecule type" value="Genomic_DNA"/>
</dbReference>
<dbReference type="EMBL" id="JAGTXO010000056">
    <property type="protein sequence ID" value="KAG8458155.1"/>
    <property type="molecule type" value="Genomic_DNA"/>
</dbReference>
<sequence>MFALAAPAASARRAAPPSKLEPPPVCEHVQWLRTGKDGRPAKDQIVQVAWGDAADWRVDERGRAIKLPRRTMAQRKAVQPAKDAEPWSTRIVVPIYRGIAWYAWKTGLIEVYPTVNAAGERDLIAVPAGLYKKPRLFGRPRVETRAAVLHASSLRVQSNLGTANEALRRATAAEAGYRARCRQNATARGAADPSVQARLVADDAWRGRLQRHLEACMYEKSALEQELRAVQGQIAAVPKDAIDAAIGAGRRLDDDKAARRFEAQRAALQKQIDATERERQAFLRDARQRGVVRAKAGDKRYEALVVEMGAERLRARDAQLLAQLEAGEADRRQVRAAVAAERRRVSDATAAAATAKRRALEAETARLEALWREGGSLDEARAVLQQSRQQRQLPTRSDEKLKAIKAAVERAERTAPPKQMRDECARIERAMRRVDAAWERAPRDTRGAAPSYPPELLSRARAVREQHATLMREQLAIFLDACARVDGAPNDARGR</sequence>
<dbReference type="Proteomes" id="UP000751190">
    <property type="component" value="Unassembled WGS sequence"/>
</dbReference>
<evidence type="ECO:0000313" key="5">
    <source>
        <dbReference type="Proteomes" id="UP000751190"/>
    </source>
</evidence>
<organism evidence="3 5">
    <name type="scientific">Diacronema lutheri</name>
    <name type="common">Unicellular marine alga</name>
    <name type="synonym">Monochrysis lutheri</name>
    <dbReference type="NCBI Taxonomy" id="2081491"/>
    <lineage>
        <taxon>Eukaryota</taxon>
        <taxon>Haptista</taxon>
        <taxon>Haptophyta</taxon>
        <taxon>Pavlovophyceae</taxon>
        <taxon>Pavlovales</taxon>
        <taxon>Pavlovaceae</taxon>
        <taxon>Diacronema</taxon>
    </lineage>
</organism>
<accession>A0A8J5X4J7</accession>
<feature type="compositionally biased region" description="Low complexity" evidence="2">
    <location>
        <begin position="1"/>
        <end position="18"/>
    </location>
</feature>
<comment type="caution">
    <text evidence="3">The sequence shown here is derived from an EMBL/GenBank/DDBJ whole genome shotgun (WGS) entry which is preliminary data.</text>
</comment>
<feature type="region of interest" description="Disordered" evidence="2">
    <location>
        <begin position="1"/>
        <end position="22"/>
    </location>
</feature>
<keyword evidence="1" id="KW-0175">Coiled coil</keyword>